<reference evidence="1 2" key="1">
    <citation type="submission" date="2015-04" db="EMBL/GenBank/DDBJ databases">
        <title>The draft genome sequence of Erythrobacr gangjinensis K7-2.</title>
        <authorList>
            <person name="Zhuang L."/>
            <person name="Liu Y."/>
            <person name="Shao Z."/>
        </authorList>
    </citation>
    <scope>NUCLEOTIDE SEQUENCE [LARGE SCALE GENOMIC DNA]</scope>
    <source>
        <strain evidence="1 2">K7-2</strain>
    </source>
</reference>
<accession>A0A0G9MPS7</accession>
<dbReference type="GO" id="GO:0005886">
    <property type="term" value="C:plasma membrane"/>
    <property type="evidence" value="ECO:0007669"/>
    <property type="project" value="TreeGrafter"/>
</dbReference>
<dbReference type="KEGG" id="egn:BMF35_a1667"/>
<organism evidence="1 2">
    <name type="scientific">Aurantiacibacter gangjinensis</name>
    <dbReference type="NCBI Taxonomy" id="502682"/>
    <lineage>
        <taxon>Bacteria</taxon>
        <taxon>Pseudomonadati</taxon>
        <taxon>Pseudomonadota</taxon>
        <taxon>Alphaproteobacteria</taxon>
        <taxon>Sphingomonadales</taxon>
        <taxon>Erythrobacteraceae</taxon>
        <taxon>Aurantiacibacter</taxon>
    </lineage>
</organism>
<dbReference type="RefSeq" id="WP_047005550.1">
    <property type="nucleotide sequence ID" value="NZ_CP018097.1"/>
</dbReference>
<keyword evidence="2" id="KW-1185">Reference proteome</keyword>
<proteinExistence type="predicted"/>
<comment type="caution">
    <text evidence="1">The sequence shown here is derived from an EMBL/GenBank/DDBJ whole genome shotgun (WGS) entry which is preliminary data.</text>
</comment>
<protein>
    <submittedName>
        <fullName evidence="1">ABC transporter</fullName>
    </submittedName>
</protein>
<gene>
    <name evidence="1" type="ORF">AAW01_01200</name>
</gene>
<dbReference type="InterPro" id="IPR008526">
    <property type="entry name" value="YedI"/>
</dbReference>
<dbReference type="Proteomes" id="UP000053070">
    <property type="component" value="Unassembled WGS sequence"/>
</dbReference>
<dbReference type="PANTHER" id="PTHR30503:SF3">
    <property type="entry name" value="INNER MEMBRANE PROTEIN YEDI"/>
    <property type="match status" value="1"/>
</dbReference>
<evidence type="ECO:0000313" key="1">
    <source>
        <dbReference type="EMBL" id="KLE32700.1"/>
    </source>
</evidence>
<dbReference type="Pfam" id="PF05661">
    <property type="entry name" value="DUF808"/>
    <property type="match status" value="1"/>
</dbReference>
<dbReference type="PATRIC" id="fig|502682.8.peg.247"/>
<dbReference type="AlphaFoldDB" id="A0A0G9MPS7"/>
<name>A0A0G9MPS7_9SPHN</name>
<dbReference type="EMBL" id="LBHC01000001">
    <property type="protein sequence ID" value="KLE32700.1"/>
    <property type="molecule type" value="Genomic_DNA"/>
</dbReference>
<dbReference type="PANTHER" id="PTHR30503">
    <property type="entry name" value="INNER MEMBRANE PROTEIN YEDI"/>
    <property type="match status" value="1"/>
</dbReference>
<dbReference type="STRING" id="502682.BMF35_a1667"/>
<dbReference type="OrthoDB" id="9814178at2"/>
<dbReference type="PIRSF" id="PIRSF016660">
    <property type="entry name" value="YedI"/>
    <property type="match status" value="1"/>
</dbReference>
<sequence>MPSGLAALLDDISIIARTASASVDDIAAAAGRAGSKTAGVVIDDAAVTPSYVTGLDPSRELPIIWAITKGSLKNKLLILLPAALLLSEFLPWLIIPILMLGGAFLCYEGAEKVMEKLGGAKHGKNLESPIEDPVEFEKERVSGAIRTDLILSAEIMAITLSEVATESLLTRAGVLAIVGIAVTVVVYGTVALIVKMDDVGLHLAKEGKTAGGRRFGLGLVNAMPHLLTALSLIGTVAMLWVGGGIIIHGLHELGVLFPEEAIHEAEHWVETLAGGLGPILGWLTFATLSALIGLVLGVIIVFVLHNVLGLGHTEHADEAVVGGH</sequence>
<evidence type="ECO:0000313" key="2">
    <source>
        <dbReference type="Proteomes" id="UP000053070"/>
    </source>
</evidence>